<dbReference type="KEGG" id="aram:KAR29_02975"/>
<dbReference type="AlphaFoldDB" id="A0A9Q7A975"/>
<protein>
    <submittedName>
        <fullName evidence="1">Uncharacterized protein</fullName>
    </submittedName>
</protein>
<keyword evidence="2" id="KW-1185">Reference proteome</keyword>
<dbReference type="Proteomes" id="UP000671879">
    <property type="component" value="Chromosome"/>
</dbReference>
<reference evidence="2" key="1">
    <citation type="submission" date="2021-04" db="EMBL/GenBank/DDBJ databases">
        <title>A novel Synergistetes isolate from a pyrite-forming mixed culture.</title>
        <authorList>
            <person name="Bunk B."/>
            <person name="Sproer C."/>
            <person name="Spring S."/>
            <person name="Pester M."/>
        </authorList>
    </citation>
    <scope>NUCLEOTIDE SEQUENCE [LARGE SCALE GENOMIC DNA]</scope>
    <source>
        <strain evidence="2">J.5.4.2-T.3.5.2</strain>
    </source>
</reference>
<evidence type="ECO:0000313" key="2">
    <source>
        <dbReference type="Proteomes" id="UP000671879"/>
    </source>
</evidence>
<evidence type="ECO:0000313" key="1">
    <source>
        <dbReference type="EMBL" id="QTX32895.1"/>
    </source>
</evidence>
<proteinExistence type="predicted"/>
<gene>
    <name evidence="1" type="ORF">KAR29_02975</name>
</gene>
<organism evidence="1 2">
    <name type="scientific">Aminithiophilus ramosus</name>
    <dbReference type="NCBI Taxonomy" id="3029084"/>
    <lineage>
        <taxon>Bacteria</taxon>
        <taxon>Thermotogati</taxon>
        <taxon>Synergistota</taxon>
        <taxon>Synergistia</taxon>
        <taxon>Synergistales</taxon>
        <taxon>Aminithiophilaceae</taxon>
        <taxon>Aminithiophilus</taxon>
    </lineage>
</organism>
<accession>A0A9Q7A975</accession>
<sequence>MKDLGEGLSEKSSIHDLLRALFRLNGELVRVRSGHKVRFFHKEQLFALVERGWGGKTLISLSSEPGLGRAAVERLAPQTVVLDLLEGRSCLSTVGESDSLPLSDPWFDVPLPVVCLHEGALLFNEEARSRWGELQLPLETLRNMATGEEEAFESEGRHFMIRHLGEGRYFLEDVSLDFLTAQEIVWWAAVGKALVSRMKENGASIERFAADSRRTREDKSLLPCVWEGNLLGYIAVRQSRGEGEGK</sequence>
<dbReference type="RefSeq" id="WP_274374160.1">
    <property type="nucleotide sequence ID" value="NZ_CP072943.1"/>
</dbReference>
<dbReference type="EMBL" id="CP072943">
    <property type="protein sequence ID" value="QTX32895.1"/>
    <property type="molecule type" value="Genomic_DNA"/>
</dbReference>
<name>A0A9Q7A975_9BACT</name>